<gene>
    <name evidence="2" type="ORF">CIT26_02095</name>
</gene>
<organism evidence="2 3">
    <name type="scientific">Mesorhizobium temperatum</name>
    <dbReference type="NCBI Taxonomy" id="241416"/>
    <lineage>
        <taxon>Bacteria</taxon>
        <taxon>Pseudomonadati</taxon>
        <taxon>Pseudomonadota</taxon>
        <taxon>Alphaproteobacteria</taxon>
        <taxon>Hyphomicrobiales</taxon>
        <taxon>Phyllobacteriaceae</taxon>
        <taxon>Mesorhizobium</taxon>
    </lineage>
</organism>
<protein>
    <submittedName>
        <fullName evidence="2">Uncharacterized protein</fullName>
    </submittedName>
</protein>
<reference evidence="2 3" key="1">
    <citation type="submission" date="2017-08" db="EMBL/GenBank/DDBJ databases">
        <title>Mesorhizobium wenxinae sp. nov., a novel rhizobial species isolated from root nodules of chickpea (Cicer arietinum L.).</title>
        <authorList>
            <person name="Zhang J."/>
        </authorList>
    </citation>
    <scope>NUCLEOTIDE SEQUENCE [LARGE SCALE GENOMIC DNA]</scope>
    <source>
        <strain evidence="2 3">SDW018</strain>
    </source>
</reference>
<name>A0A271LXE5_9HYPH</name>
<accession>A0A271LXE5</accession>
<sequence>MVKPASEISPLARASDGSTGSQPLSPTRCLCSVLGDRSLSAAMLHEHLPPAELQDAAELSQRALEEASPAPCP</sequence>
<dbReference type="EMBL" id="NPKJ01000007">
    <property type="protein sequence ID" value="PAQ12176.1"/>
    <property type="molecule type" value="Genomic_DNA"/>
</dbReference>
<feature type="region of interest" description="Disordered" evidence="1">
    <location>
        <begin position="1"/>
        <end position="27"/>
    </location>
</feature>
<keyword evidence="3" id="KW-1185">Reference proteome</keyword>
<feature type="compositionally biased region" description="Polar residues" evidence="1">
    <location>
        <begin position="16"/>
        <end position="25"/>
    </location>
</feature>
<evidence type="ECO:0000313" key="3">
    <source>
        <dbReference type="Proteomes" id="UP000216442"/>
    </source>
</evidence>
<comment type="caution">
    <text evidence="2">The sequence shown here is derived from an EMBL/GenBank/DDBJ whole genome shotgun (WGS) entry which is preliminary data.</text>
</comment>
<dbReference type="Proteomes" id="UP000216442">
    <property type="component" value="Unassembled WGS sequence"/>
</dbReference>
<dbReference type="AlphaFoldDB" id="A0A271LXE5"/>
<evidence type="ECO:0000313" key="2">
    <source>
        <dbReference type="EMBL" id="PAQ12176.1"/>
    </source>
</evidence>
<proteinExistence type="predicted"/>
<evidence type="ECO:0000256" key="1">
    <source>
        <dbReference type="SAM" id="MobiDB-lite"/>
    </source>
</evidence>